<evidence type="ECO:0000259" key="1">
    <source>
        <dbReference type="Pfam" id="PF07000"/>
    </source>
</evidence>
<dbReference type="Proteomes" id="UP000271889">
    <property type="component" value="Unassembled WGS sequence"/>
</dbReference>
<dbReference type="AlphaFoldDB" id="A0A3P6SWJ1"/>
<proteinExistence type="predicted"/>
<reference evidence="2 3" key="1">
    <citation type="submission" date="2018-11" db="EMBL/GenBank/DDBJ databases">
        <authorList>
            <consortium name="Pathogen Informatics"/>
        </authorList>
    </citation>
    <scope>NUCLEOTIDE SEQUENCE [LARGE SCALE GENOMIC DNA]</scope>
</reference>
<protein>
    <recommendedName>
        <fullName evidence="1">DUF1308 domain-containing protein</fullName>
    </recommendedName>
</protein>
<gene>
    <name evidence="2" type="ORF">CGOC_LOCUS7029</name>
</gene>
<dbReference type="OrthoDB" id="441890at2759"/>
<evidence type="ECO:0000313" key="2">
    <source>
        <dbReference type="EMBL" id="VDK74383.1"/>
    </source>
</evidence>
<dbReference type="PANTHER" id="PTHR13379">
    <property type="entry name" value="UNCHARACTERIZED DUF1308"/>
    <property type="match status" value="1"/>
</dbReference>
<dbReference type="PANTHER" id="PTHR13379:SF0">
    <property type="entry name" value="UPF0415 PROTEIN C7ORF25"/>
    <property type="match status" value="1"/>
</dbReference>
<dbReference type="InterPro" id="IPR010733">
    <property type="entry name" value="DUF1308"/>
</dbReference>
<feature type="domain" description="DUF1308" evidence="1">
    <location>
        <begin position="86"/>
        <end position="198"/>
    </location>
</feature>
<dbReference type="Pfam" id="PF07000">
    <property type="entry name" value="DUF1308"/>
    <property type="match status" value="1"/>
</dbReference>
<sequence>MASLFQRNYSPPEVVFEFVAGVPDAMATKLRSLGITVIGEEVGSTIIPIDSITKVPEDFMEMLMEDVEENDRIISNNIENQKEPPINLDVSAVFVLISNMTHENGTNHLFDSVLLTQQAEMERKNPARKQLLSQIEGREWIICRTAYDSVREILKTVGGDCERKRMEELFKKVRLVEDAMSEKTAALKHSDRITERSMVSAFNIFLKLFPSILSI</sequence>
<name>A0A3P6SWJ1_CYLGO</name>
<keyword evidence="3" id="KW-1185">Reference proteome</keyword>
<dbReference type="EMBL" id="UYRV01023851">
    <property type="protein sequence ID" value="VDK74383.1"/>
    <property type="molecule type" value="Genomic_DNA"/>
</dbReference>
<accession>A0A3P6SWJ1</accession>
<organism evidence="2 3">
    <name type="scientific">Cylicostephanus goldi</name>
    <name type="common">Nematode worm</name>
    <dbReference type="NCBI Taxonomy" id="71465"/>
    <lineage>
        <taxon>Eukaryota</taxon>
        <taxon>Metazoa</taxon>
        <taxon>Ecdysozoa</taxon>
        <taxon>Nematoda</taxon>
        <taxon>Chromadorea</taxon>
        <taxon>Rhabditida</taxon>
        <taxon>Rhabditina</taxon>
        <taxon>Rhabditomorpha</taxon>
        <taxon>Strongyloidea</taxon>
        <taxon>Strongylidae</taxon>
        <taxon>Cylicostephanus</taxon>
    </lineage>
</organism>
<evidence type="ECO:0000313" key="3">
    <source>
        <dbReference type="Proteomes" id="UP000271889"/>
    </source>
</evidence>